<evidence type="ECO:0000256" key="9">
    <source>
        <dbReference type="ARBA" id="ARBA00023268"/>
    </source>
</evidence>
<keyword evidence="6 10" id="KW-0819">tRNA processing</keyword>
<evidence type="ECO:0000313" key="13">
    <source>
        <dbReference type="EMBL" id="OZI69387.1"/>
    </source>
</evidence>
<keyword evidence="1 10" id="KW-0963">Cytoplasm</keyword>
<feature type="region of interest" description="tRNA (mnm(5)s(2)U34)-methyltransferase" evidence="10">
    <location>
        <begin position="1"/>
        <end position="249"/>
    </location>
</feature>
<keyword evidence="3 10" id="KW-0285">Flavoprotein</keyword>
<dbReference type="Gene3D" id="3.40.50.150">
    <property type="entry name" value="Vaccinia Virus protein VP39"/>
    <property type="match status" value="1"/>
</dbReference>
<feature type="region of interest" description="FAD-dependent cmnm(5)s(2)U34 oxidoreductase" evidence="10">
    <location>
        <begin position="272"/>
        <end position="629"/>
    </location>
</feature>
<dbReference type="Pfam" id="PF05430">
    <property type="entry name" value="Methyltransf_30"/>
    <property type="match status" value="1"/>
</dbReference>
<keyword evidence="5 10" id="KW-0949">S-adenosyl-L-methionine</keyword>
<dbReference type="NCBIfam" id="TIGR03197">
    <property type="entry name" value="MnmC_Cterm"/>
    <property type="match status" value="1"/>
</dbReference>
<evidence type="ECO:0000259" key="12">
    <source>
        <dbReference type="Pfam" id="PF05430"/>
    </source>
</evidence>
<dbReference type="SUPFAM" id="SSF51905">
    <property type="entry name" value="FAD/NAD(P)-binding domain"/>
    <property type="match status" value="1"/>
</dbReference>
<comment type="function">
    <text evidence="10">Catalyzes the last two steps in the biosynthesis of 5-methylaminomethyl-2-thiouridine (mnm(5)s(2)U) at the wobble position (U34) in tRNA. Catalyzes the FAD-dependent demodification of cmnm(5)s(2)U34 to nm(5)s(2)U34, followed by the transfer of a methyl group from S-adenosyl-L-methionine to nm(5)s(2)U34, to form mnm(5)s(2)U34.</text>
</comment>
<dbReference type="InterPro" id="IPR023032">
    <property type="entry name" value="tRNA_MAMT_biosynth_bifunc_MnmC"/>
</dbReference>
<evidence type="ECO:0000256" key="8">
    <source>
        <dbReference type="ARBA" id="ARBA00023002"/>
    </source>
</evidence>
<protein>
    <recommendedName>
        <fullName evidence="10">tRNA 5-methylaminomethyl-2-thiouridine biosynthesis bifunctional protein MnmC</fullName>
        <shortName evidence="10">tRNA mnm(5)s(2)U biosynthesis bifunctional protein</shortName>
    </recommendedName>
    <domain>
        <recommendedName>
            <fullName evidence="10">tRNA (mnm(5)s(2)U34)-methyltransferase</fullName>
            <ecNumber evidence="10">2.1.1.61</ecNumber>
        </recommendedName>
    </domain>
    <domain>
        <recommendedName>
            <fullName evidence="10">FAD-dependent cmnm(5)s(2)U34 oxidoreductase</fullName>
            <ecNumber evidence="10">1.5.-.-</ecNumber>
        </recommendedName>
    </domain>
</protein>
<dbReference type="InterPro" id="IPR008471">
    <property type="entry name" value="MnmC-like_methylTransf"/>
</dbReference>
<dbReference type="InterPro" id="IPR029063">
    <property type="entry name" value="SAM-dependent_MTases_sf"/>
</dbReference>
<keyword evidence="14" id="KW-1185">Reference proteome</keyword>
<keyword evidence="9 10" id="KW-0511">Multifunctional enzyme</keyword>
<evidence type="ECO:0000256" key="7">
    <source>
        <dbReference type="ARBA" id="ARBA00022827"/>
    </source>
</evidence>
<dbReference type="EC" id="2.1.1.61" evidence="10"/>
<comment type="subcellular location">
    <subcellularLocation>
        <location evidence="10">Cytoplasm</location>
    </subcellularLocation>
</comment>
<evidence type="ECO:0000256" key="3">
    <source>
        <dbReference type="ARBA" id="ARBA00022630"/>
    </source>
</evidence>
<dbReference type="Proteomes" id="UP000216354">
    <property type="component" value="Unassembled WGS sequence"/>
</dbReference>
<dbReference type="InterPro" id="IPR006076">
    <property type="entry name" value="FAD-dep_OxRdtase"/>
</dbReference>
<dbReference type="PANTHER" id="PTHR13847:SF283">
    <property type="entry name" value="TRNA 5-METHYLAMINOMETHYL-2-THIOURIDINE BIOSYNTHESIS BIFUNCTIONAL PROTEIN MNMC"/>
    <property type="match status" value="1"/>
</dbReference>
<name>A0ABX4F6Z6_9BORD</name>
<dbReference type="InterPro" id="IPR047785">
    <property type="entry name" value="tRNA_MNMC2"/>
</dbReference>
<reference evidence="13 14" key="1">
    <citation type="submission" date="2017-05" db="EMBL/GenBank/DDBJ databases">
        <title>Complete and WGS of Bordetella genogroups.</title>
        <authorList>
            <person name="Spilker T."/>
            <person name="Lipuma J."/>
        </authorList>
    </citation>
    <scope>NUCLEOTIDE SEQUENCE [LARGE SCALE GENOMIC DNA]</scope>
    <source>
        <strain evidence="13 14">AU9795</strain>
    </source>
</reference>
<comment type="catalytic activity">
    <reaction evidence="10">
        <text>5-aminomethyl-2-thiouridine(34) in tRNA + S-adenosyl-L-methionine = 5-methylaminomethyl-2-thiouridine(34) in tRNA + S-adenosyl-L-homocysteine + H(+)</text>
        <dbReference type="Rhea" id="RHEA:19569"/>
        <dbReference type="Rhea" id="RHEA-COMP:10195"/>
        <dbReference type="Rhea" id="RHEA-COMP:10197"/>
        <dbReference type="ChEBI" id="CHEBI:15378"/>
        <dbReference type="ChEBI" id="CHEBI:57856"/>
        <dbReference type="ChEBI" id="CHEBI:59789"/>
        <dbReference type="ChEBI" id="CHEBI:74454"/>
        <dbReference type="ChEBI" id="CHEBI:74455"/>
        <dbReference type="EC" id="2.1.1.61"/>
    </reaction>
</comment>
<dbReference type="InterPro" id="IPR017610">
    <property type="entry name" value="tRNA_S-uridine_synth_MnmC_C"/>
</dbReference>
<keyword evidence="8 10" id="KW-0560">Oxidoreductase</keyword>
<evidence type="ECO:0000256" key="5">
    <source>
        <dbReference type="ARBA" id="ARBA00022691"/>
    </source>
</evidence>
<feature type="domain" description="FAD dependent oxidoreductase" evidence="11">
    <location>
        <begin position="269"/>
        <end position="609"/>
    </location>
</feature>
<accession>A0ABX4F6Z6</accession>
<dbReference type="HAMAP" id="MF_01102">
    <property type="entry name" value="MnmC"/>
    <property type="match status" value="1"/>
</dbReference>
<comment type="caution">
    <text evidence="13">The sequence shown here is derived from an EMBL/GenBank/DDBJ whole genome shotgun (WGS) entry which is preliminary data.</text>
</comment>
<comment type="similarity">
    <text evidence="10">In the C-terminal section; belongs to the DAO family.</text>
</comment>
<dbReference type="EC" id="1.5.-.-" evidence="10"/>
<dbReference type="Gene3D" id="3.30.9.10">
    <property type="entry name" value="D-Amino Acid Oxidase, subunit A, domain 2"/>
    <property type="match status" value="1"/>
</dbReference>
<dbReference type="EMBL" id="NEVR01000001">
    <property type="protein sequence ID" value="OZI69387.1"/>
    <property type="molecule type" value="Genomic_DNA"/>
</dbReference>
<comment type="similarity">
    <text evidence="10">In the N-terminal section; belongs to the methyltransferase superfamily. tRNA (mnm(5)s(2)U34)-methyltransferase family.</text>
</comment>
<evidence type="ECO:0000256" key="10">
    <source>
        <dbReference type="HAMAP-Rule" id="MF_01102"/>
    </source>
</evidence>
<gene>
    <name evidence="10" type="primary">mnmC</name>
    <name evidence="13" type="ORF">CAL27_06715</name>
</gene>
<keyword evidence="2 10" id="KW-0489">Methyltransferase</keyword>
<comment type="cofactor">
    <cofactor evidence="10">
        <name>FAD</name>
        <dbReference type="ChEBI" id="CHEBI:57692"/>
    </cofactor>
</comment>
<sequence length="629" mass="65964">MRAQPSPPRSAMSSSFLPLTPAAIALDAQGRLMSPQYDDVYNAPSDAYGQTQTVFLQGNELPQRWRGRAAFTVCETGFGLGTNFLALWQAWRADPARSARLHMVSIEGHPFDRETLLALRDTHVPEPLRTLADALYAQWPARLPGLHRLELEGGAVTLTLAFGTAARIAPQLRARVDAYFFDGFVPRHNPEMWEPALLRRLARLAAPDATFATWCVAGPVRAALREAGFEVERREGAAGKWNIAVGHRAPWTARHRPVAPPPAAPHATLLVVGAGLAGAGVAHALARRGRAVTVLAPAAPAHHDHLAAALTPVIARDDNPRARLARAGSLAARRCWAHLPDSIVRRCGTLQLEHDDAQPLLAQALQSLQFPESWARAVTAAEAGALAGLPLARGGVWFADGMLVRPQALIDALLDHPLITRREGEVARVAGRGAGWSAEDAAGATLAHADHVILANASAAHGVLARSGLLAPLPRLAQMHALAGEVTQLPADALAGGPRCVVAGEGYLLPQVEGWCVAGGTYVHGATSSQVSAAGQLTNIGKAGGLLAAPPDLAGMAGALPGWAGWRAVLPGRLPAVGPLAHAEGMWLATGYASRGLSWSALMGEVIAAALEGEPAPLEADLLAGIAPR</sequence>
<dbReference type="PANTHER" id="PTHR13847">
    <property type="entry name" value="SARCOSINE DEHYDROGENASE-RELATED"/>
    <property type="match status" value="1"/>
</dbReference>
<keyword evidence="4 10" id="KW-0808">Transferase</keyword>
<feature type="domain" description="MnmC-like methyltransferase" evidence="12">
    <location>
        <begin position="128"/>
        <end position="246"/>
    </location>
</feature>
<dbReference type="Gene3D" id="3.50.50.60">
    <property type="entry name" value="FAD/NAD(P)-binding domain"/>
    <property type="match status" value="1"/>
</dbReference>
<evidence type="ECO:0000256" key="4">
    <source>
        <dbReference type="ARBA" id="ARBA00022679"/>
    </source>
</evidence>
<evidence type="ECO:0000256" key="1">
    <source>
        <dbReference type="ARBA" id="ARBA00022490"/>
    </source>
</evidence>
<proteinExistence type="inferred from homology"/>
<dbReference type="NCBIfam" id="NF033855">
    <property type="entry name" value="tRNA_MNMC2"/>
    <property type="match status" value="1"/>
</dbReference>
<evidence type="ECO:0000313" key="14">
    <source>
        <dbReference type="Proteomes" id="UP000216354"/>
    </source>
</evidence>
<dbReference type="InterPro" id="IPR036188">
    <property type="entry name" value="FAD/NAD-bd_sf"/>
</dbReference>
<evidence type="ECO:0000256" key="2">
    <source>
        <dbReference type="ARBA" id="ARBA00022603"/>
    </source>
</evidence>
<evidence type="ECO:0000256" key="6">
    <source>
        <dbReference type="ARBA" id="ARBA00022694"/>
    </source>
</evidence>
<evidence type="ECO:0000259" key="11">
    <source>
        <dbReference type="Pfam" id="PF01266"/>
    </source>
</evidence>
<dbReference type="Pfam" id="PF01266">
    <property type="entry name" value="DAO"/>
    <property type="match status" value="1"/>
</dbReference>
<organism evidence="13 14">
    <name type="scientific">Bordetella genomosp. 1</name>
    <dbReference type="NCBI Taxonomy" id="1395607"/>
    <lineage>
        <taxon>Bacteria</taxon>
        <taxon>Pseudomonadati</taxon>
        <taxon>Pseudomonadota</taxon>
        <taxon>Betaproteobacteria</taxon>
        <taxon>Burkholderiales</taxon>
        <taxon>Alcaligenaceae</taxon>
        <taxon>Bordetella</taxon>
    </lineage>
</organism>
<keyword evidence="7 10" id="KW-0274">FAD</keyword>